<evidence type="ECO:0000313" key="2">
    <source>
        <dbReference type="Proteomes" id="UP000295722"/>
    </source>
</evidence>
<organism evidence="1 2">
    <name type="scientific">Paraburkholderia silviterrae</name>
    <dbReference type="NCBI Taxonomy" id="2528715"/>
    <lineage>
        <taxon>Bacteria</taxon>
        <taxon>Pseudomonadati</taxon>
        <taxon>Pseudomonadota</taxon>
        <taxon>Betaproteobacteria</taxon>
        <taxon>Burkholderiales</taxon>
        <taxon>Burkholderiaceae</taxon>
        <taxon>Paraburkholderia</taxon>
    </lineage>
</organism>
<dbReference type="Proteomes" id="UP000295722">
    <property type="component" value="Unassembled WGS sequence"/>
</dbReference>
<gene>
    <name evidence="1" type="ORF">EYW47_26740</name>
</gene>
<comment type="caution">
    <text evidence="1">The sequence shown here is derived from an EMBL/GenBank/DDBJ whole genome shotgun (WGS) entry which is preliminary data.</text>
</comment>
<keyword evidence="2" id="KW-1185">Reference proteome</keyword>
<evidence type="ECO:0000313" key="1">
    <source>
        <dbReference type="EMBL" id="TDG20441.1"/>
    </source>
</evidence>
<sequence>MRLDRAFFDLQVRFAEGVARIAGMPPGKVMLTRLAETRDACAIRQCFALSAIAVQAPASVFHEHGFATDRPR</sequence>
<dbReference type="OrthoDB" id="9087640at2"/>
<accession>A0A4R5M3X8</accession>
<proteinExistence type="predicted"/>
<protein>
    <submittedName>
        <fullName evidence="1">Uncharacterized protein</fullName>
    </submittedName>
</protein>
<reference evidence="1 2" key="1">
    <citation type="submission" date="2019-03" db="EMBL/GenBank/DDBJ databases">
        <title>Paraburkholderia sp. 4M-K11, isolated from subtropical forest soil.</title>
        <authorList>
            <person name="Gao Z.-H."/>
            <person name="Qiu L.-H."/>
        </authorList>
    </citation>
    <scope>NUCLEOTIDE SEQUENCE [LARGE SCALE GENOMIC DNA]</scope>
    <source>
        <strain evidence="1 2">4M-K11</strain>
    </source>
</reference>
<dbReference type="AlphaFoldDB" id="A0A4R5M3X8"/>
<dbReference type="RefSeq" id="WP_133197847.1">
    <property type="nucleotide sequence ID" value="NZ_JBHUCW010000040.1"/>
</dbReference>
<name>A0A4R5M3X8_9BURK</name>
<dbReference type="EMBL" id="SMRP01000016">
    <property type="protein sequence ID" value="TDG20441.1"/>
    <property type="molecule type" value="Genomic_DNA"/>
</dbReference>